<accession>A0A4U0QT76</accession>
<dbReference type="RefSeq" id="WP_136856180.1">
    <property type="nucleotide sequence ID" value="NZ_SUNH01000009.1"/>
</dbReference>
<name>A0A4U0QT76_9RHOB</name>
<evidence type="ECO:0000313" key="1">
    <source>
        <dbReference type="EMBL" id="TJZ85205.1"/>
    </source>
</evidence>
<comment type="caution">
    <text evidence="1">The sequence shown here is derived from an EMBL/GenBank/DDBJ whole genome shotgun (WGS) entry which is preliminary data.</text>
</comment>
<organism evidence="1 2">
    <name type="scientific">Paracoccus hibiscisoli</name>
    <dbReference type="NCBI Taxonomy" id="2023261"/>
    <lineage>
        <taxon>Bacteria</taxon>
        <taxon>Pseudomonadati</taxon>
        <taxon>Pseudomonadota</taxon>
        <taxon>Alphaproteobacteria</taxon>
        <taxon>Rhodobacterales</taxon>
        <taxon>Paracoccaceae</taxon>
        <taxon>Paracoccus</taxon>
    </lineage>
</organism>
<dbReference type="EMBL" id="SUNH01000009">
    <property type="protein sequence ID" value="TJZ85205.1"/>
    <property type="molecule type" value="Genomic_DNA"/>
</dbReference>
<proteinExistence type="predicted"/>
<sequence>MLAWFTNDETTPAGSADLALEALARDLAAQGLPVAGAVQRNLDLGPDCACDMEMIVLGDPGPPLRISQSLGPGAQGCRLDTGALEEAVARTAPHLPGAGLVVIPKFGRQEAMGRGFRALIGQAVADGQPVVLYVPRQQRAAFLDFAGDLAVQIAPADLRSWCLDRFAAAS</sequence>
<dbReference type="Proteomes" id="UP000306223">
    <property type="component" value="Unassembled WGS sequence"/>
</dbReference>
<gene>
    <name evidence="1" type="ORF">FA740_07680</name>
</gene>
<dbReference type="Pfam" id="PF10649">
    <property type="entry name" value="DUF2478"/>
    <property type="match status" value="1"/>
</dbReference>
<keyword evidence="2" id="KW-1185">Reference proteome</keyword>
<dbReference type="OrthoDB" id="5918880at2"/>
<dbReference type="InterPro" id="IPR018912">
    <property type="entry name" value="DUF2478"/>
</dbReference>
<dbReference type="AlphaFoldDB" id="A0A4U0QT76"/>
<protein>
    <submittedName>
        <fullName evidence="1">DUF2478 domain-containing protein</fullName>
    </submittedName>
</protein>
<evidence type="ECO:0000313" key="2">
    <source>
        <dbReference type="Proteomes" id="UP000306223"/>
    </source>
</evidence>
<reference evidence="1 2" key="1">
    <citation type="submission" date="2019-04" db="EMBL/GenBank/DDBJ databases">
        <authorList>
            <person name="Li J."/>
        </authorList>
    </citation>
    <scope>NUCLEOTIDE SEQUENCE [LARGE SCALE GENOMIC DNA]</scope>
    <source>
        <strain evidence="1 2">CCTCC AB2016182</strain>
    </source>
</reference>